<dbReference type="Gene3D" id="2.102.10.10">
    <property type="entry name" value="Rieske [2Fe-2S] iron-sulphur domain"/>
    <property type="match status" value="1"/>
</dbReference>
<dbReference type="SUPFAM" id="SSF51905">
    <property type="entry name" value="FAD/NAD(P)-binding domain"/>
    <property type="match status" value="1"/>
</dbReference>
<dbReference type="PROSITE" id="PS51296">
    <property type="entry name" value="RIESKE"/>
    <property type="match status" value="1"/>
</dbReference>
<evidence type="ECO:0000256" key="1">
    <source>
        <dbReference type="ARBA" id="ARBA00022714"/>
    </source>
</evidence>
<dbReference type="Gene3D" id="3.50.50.60">
    <property type="entry name" value="FAD/NAD(P)-binding domain"/>
    <property type="match status" value="1"/>
</dbReference>
<dbReference type="RefSeq" id="WP_310536520.1">
    <property type="nucleotide sequence ID" value="NZ_BAAAOC010000024.1"/>
</dbReference>
<dbReference type="InterPro" id="IPR036188">
    <property type="entry name" value="FAD/NAD-bd_sf"/>
</dbReference>
<name>A0ABU1FS40_9MICC</name>
<dbReference type="InterPro" id="IPR006076">
    <property type="entry name" value="FAD-dep_OxRdtase"/>
</dbReference>
<evidence type="ECO:0000313" key="7">
    <source>
        <dbReference type="Proteomes" id="UP001260872"/>
    </source>
</evidence>
<dbReference type="Gene3D" id="3.30.9.10">
    <property type="entry name" value="D-Amino Acid Oxidase, subunit A, domain 2"/>
    <property type="match status" value="1"/>
</dbReference>
<dbReference type="Pfam" id="PF00355">
    <property type="entry name" value="Rieske"/>
    <property type="match status" value="1"/>
</dbReference>
<evidence type="ECO:0000313" key="6">
    <source>
        <dbReference type="EMBL" id="MDR5711137.1"/>
    </source>
</evidence>
<protein>
    <submittedName>
        <fullName evidence="6">FAD-dependent oxidoreductase</fullName>
    </submittedName>
</protein>
<dbReference type="Proteomes" id="UP001260872">
    <property type="component" value="Unassembled WGS sequence"/>
</dbReference>
<reference evidence="7" key="1">
    <citation type="submission" date="2023-07" db="EMBL/GenBank/DDBJ databases">
        <title>Description of three actinobacteria isolated from air of manufacturing shop in a pharmaceutical factory.</title>
        <authorList>
            <person name="Zhang D.-F."/>
        </authorList>
    </citation>
    <scope>NUCLEOTIDE SEQUENCE [LARGE SCALE GENOMIC DNA]</scope>
    <source>
        <strain evidence="7">CCTCC AB 207010</strain>
    </source>
</reference>
<keyword evidence="3" id="KW-0408">Iron</keyword>
<evidence type="ECO:0000256" key="2">
    <source>
        <dbReference type="ARBA" id="ARBA00022723"/>
    </source>
</evidence>
<evidence type="ECO:0000256" key="4">
    <source>
        <dbReference type="ARBA" id="ARBA00023014"/>
    </source>
</evidence>
<keyword evidence="1" id="KW-0001">2Fe-2S</keyword>
<organism evidence="6 7">
    <name type="scientific">Nesterenkonia flava</name>
    <dbReference type="NCBI Taxonomy" id="469799"/>
    <lineage>
        <taxon>Bacteria</taxon>
        <taxon>Bacillati</taxon>
        <taxon>Actinomycetota</taxon>
        <taxon>Actinomycetes</taxon>
        <taxon>Micrococcales</taxon>
        <taxon>Micrococcaceae</taxon>
        <taxon>Nesterenkonia</taxon>
    </lineage>
</organism>
<gene>
    <name evidence="6" type="ORF">RH857_03150</name>
</gene>
<comment type="caution">
    <text evidence="6">The sequence shown here is derived from an EMBL/GenBank/DDBJ whole genome shotgun (WGS) entry which is preliminary data.</text>
</comment>
<keyword evidence="7" id="KW-1185">Reference proteome</keyword>
<accession>A0ABU1FS40</accession>
<dbReference type="PANTHER" id="PTHR13847">
    <property type="entry name" value="SARCOSINE DEHYDROGENASE-RELATED"/>
    <property type="match status" value="1"/>
</dbReference>
<dbReference type="SUPFAM" id="SSF50022">
    <property type="entry name" value="ISP domain"/>
    <property type="match status" value="1"/>
</dbReference>
<proteinExistence type="predicted"/>
<keyword evidence="4" id="KW-0411">Iron-sulfur</keyword>
<dbReference type="InterPro" id="IPR036922">
    <property type="entry name" value="Rieske_2Fe-2S_sf"/>
</dbReference>
<keyword evidence="2" id="KW-0479">Metal-binding</keyword>
<dbReference type="EMBL" id="JAVKGT010000005">
    <property type="protein sequence ID" value="MDR5711137.1"/>
    <property type="molecule type" value="Genomic_DNA"/>
</dbReference>
<feature type="domain" description="Rieske" evidence="5">
    <location>
        <begin position="417"/>
        <end position="501"/>
    </location>
</feature>
<evidence type="ECO:0000256" key="3">
    <source>
        <dbReference type="ARBA" id="ARBA00023004"/>
    </source>
</evidence>
<evidence type="ECO:0000259" key="5">
    <source>
        <dbReference type="PROSITE" id="PS51296"/>
    </source>
</evidence>
<dbReference type="Pfam" id="PF01266">
    <property type="entry name" value="DAO"/>
    <property type="match status" value="1"/>
</dbReference>
<dbReference type="PANTHER" id="PTHR13847:SF274">
    <property type="entry name" value="RIESKE 2FE-2S IRON-SULFUR PROTEIN YHFW-RELATED"/>
    <property type="match status" value="1"/>
</dbReference>
<dbReference type="InterPro" id="IPR017941">
    <property type="entry name" value="Rieske_2Fe-2S"/>
</dbReference>
<sequence length="501" mass="53292">MRSLWLDTHPVRLPDPDPFVPGAHYDSVVVGAGLTGLTTAVLLSRAGHRVAVMEALSIGVVATGNTTAKVSLLQGTTLSSIRSHQGDDVLRAYVEGNREGQAWLLGYMDERGIAYQRRASYTYAVTEKGQQSLQEELDACRAAGLDVSWTDETELPFEVSGALRLADQAQIHPMPVLEALATELRERGGVIVEGVRVTDASSTQPVSVETTAGTVEAEHLILATGAPILDRGGYFAKMKGNRSYAMTYRLPSGTRAGDVLQGMYLSANSPGRTLRTVPLENEELLLVGGNDHVVGRAESHQGAIDDLEAWTQKHFPGATRTHAWAAQDYRTAHCAPFIGALPRGGGNIFVATGYNKWGMTNGVAAGLALSSQILGGNMPWAQTLAERSTGLTDVLTGVKDNLEVGAHLVSDWVKTELKALPDTAPAEGEGVVGRRNGKPVAVSTVEGTTCELSAVCPHMGGILTWNDAERSWDCPLHASRFASDGTLLEGPAVNNLQPADQ</sequence>